<feature type="transmembrane region" description="Helical" evidence="19">
    <location>
        <begin position="184"/>
        <end position="202"/>
    </location>
</feature>
<sequence length="320" mass="37916">MLIPSFMLFLFMYLISFLFVMSNDDWFLVWLGLEINMLSFIIMIYKRYDMLVMESCMKYFFIQSMGSAVLMGCFFLDLEMFSEILILMLSYKIGAGPFFMWFPSVCGGLSWFSCFVLMTFQKLIPLMLMGMFVSWIIWWMVMMSLVFGACGSFNQKDIKRLLAYSSIHHLGWMMLCILLNDGFWLIYLFLYSIILLNIVYLFKEYEVIDLIVINKWKGKWWFVMGMLSMAGMPPLLGFFLKWMAFVYILNMNFICILFLILMSVVMFYIYIRVMYDILMDTAGGLSWSNYVIYKNYIDKMDYFSVFGLLLGVMVGVMLVF</sequence>
<comment type="similarity">
    <text evidence="3">Belongs to the complex I subunit 2 family.</text>
</comment>
<evidence type="ECO:0000256" key="16">
    <source>
        <dbReference type="ARBA" id="ARBA00023136"/>
    </source>
</evidence>
<dbReference type="PANTHER" id="PTHR46552">
    <property type="entry name" value="NADH-UBIQUINONE OXIDOREDUCTASE CHAIN 2"/>
    <property type="match status" value="1"/>
</dbReference>
<evidence type="ECO:0000256" key="10">
    <source>
        <dbReference type="ARBA" id="ARBA00022967"/>
    </source>
</evidence>
<evidence type="ECO:0000256" key="5">
    <source>
        <dbReference type="ARBA" id="ARBA00021008"/>
    </source>
</evidence>
<feature type="transmembrane region" description="Helical" evidence="19">
    <location>
        <begin position="222"/>
        <end position="240"/>
    </location>
</feature>
<accession>A0A0U1X9L7</accession>
<dbReference type="EC" id="7.1.1.2" evidence="4"/>
<evidence type="ECO:0000256" key="6">
    <source>
        <dbReference type="ARBA" id="ARBA00022448"/>
    </source>
</evidence>
<evidence type="ECO:0000256" key="7">
    <source>
        <dbReference type="ARBA" id="ARBA00022660"/>
    </source>
</evidence>
<feature type="transmembrane region" description="Helical" evidence="19">
    <location>
        <begin position="247"/>
        <end position="271"/>
    </location>
</feature>
<keyword evidence="12 19" id="KW-1133">Transmembrane helix</keyword>
<dbReference type="InterPro" id="IPR001750">
    <property type="entry name" value="ND/Mrp_TM"/>
</dbReference>
<feature type="transmembrane region" description="Helical" evidence="19">
    <location>
        <begin position="302"/>
        <end position="319"/>
    </location>
</feature>
<comment type="subcellular location">
    <subcellularLocation>
        <location evidence="2">Mitochondrion inner membrane</location>
        <topology evidence="2">Multi-pass membrane protein</topology>
    </subcellularLocation>
</comment>
<feature type="transmembrane region" description="Helical" evidence="19">
    <location>
        <begin position="27"/>
        <end position="45"/>
    </location>
</feature>
<evidence type="ECO:0000256" key="19">
    <source>
        <dbReference type="SAM" id="Phobius"/>
    </source>
</evidence>
<evidence type="ECO:0000256" key="2">
    <source>
        <dbReference type="ARBA" id="ARBA00004448"/>
    </source>
</evidence>
<dbReference type="GO" id="GO:0008137">
    <property type="term" value="F:NADH dehydrogenase (ubiquinone) activity"/>
    <property type="evidence" value="ECO:0007669"/>
    <property type="project" value="UniProtKB-EC"/>
</dbReference>
<dbReference type="CTD" id="4536"/>
<dbReference type="Pfam" id="PF00361">
    <property type="entry name" value="Proton_antipo_M"/>
    <property type="match status" value="1"/>
</dbReference>
<dbReference type="InterPro" id="IPR050175">
    <property type="entry name" value="Complex_I_Subunit_2"/>
</dbReference>
<evidence type="ECO:0000256" key="4">
    <source>
        <dbReference type="ARBA" id="ARBA00012944"/>
    </source>
</evidence>
<dbReference type="AlphaFoldDB" id="A0A0U1X9L7"/>
<feature type="transmembrane region" description="Helical" evidence="19">
    <location>
        <begin position="5"/>
        <end position="21"/>
    </location>
</feature>
<proteinExistence type="inferred from homology"/>
<feature type="transmembrane region" description="Helical" evidence="19">
    <location>
        <begin position="57"/>
        <end position="78"/>
    </location>
</feature>
<keyword evidence="13" id="KW-0520">NAD</keyword>
<dbReference type="GO" id="GO:0005743">
    <property type="term" value="C:mitochondrial inner membrane"/>
    <property type="evidence" value="ECO:0007669"/>
    <property type="project" value="UniProtKB-SubCell"/>
</dbReference>
<evidence type="ECO:0000313" key="21">
    <source>
        <dbReference type="EMBL" id="AIM52652.1"/>
    </source>
</evidence>
<comment type="function">
    <text evidence="1">Core subunit of the mitochondrial membrane respiratory chain NADH dehydrogenase (Complex I) that is believed to belong to the minimal assembly required for catalysis. Complex I functions in the transfer of electrons from NADH to the respiratory chain. The immediate electron acceptor for the enzyme is believed to be ubiquinone.</text>
</comment>
<keyword evidence="15 21" id="KW-0496">Mitochondrion</keyword>
<evidence type="ECO:0000256" key="14">
    <source>
        <dbReference type="ARBA" id="ARBA00023075"/>
    </source>
</evidence>
<keyword evidence="16 19" id="KW-0472">Membrane</keyword>
<feature type="transmembrane region" description="Helical" evidence="19">
    <location>
        <begin position="127"/>
        <end position="149"/>
    </location>
</feature>
<organism evidence="21">
    <name type="scientific">Selenops bursarius</name>
    <dbReference type="NCBI Taxonomy" id="881841"/>
    <lineage>
        <taxon>Eukaryota</taxon>
        <taxon>Metazoa</taxon>
        <taxon>Ecdysozoa</taxon>
        <taxon>Arthropoda</taxon>
        <taxon>Chelicerata</taxon>
        <taxon>Arachnida</taxon>
        <taxon>Araneae</taxon>
        <taxon>Araneomorphae</taxon>
        <taxon>Entelegynae</taxon>
        <taxon>Dionycha</taxon>
        <taxon>Selenopidae</taxon>
        <taxon>Selenops</taxon>
    </lineage>
</organism>
<comment type="catalytic activity">
    <reaction evidence="18">
        <text>a ubiquinone + NADH + 5 H(+)(in) = a ubiquinol + NAD(+) + 4 H(+)(out)</text>
        <dbReference type="Rhea" id="RHEA:29091"/>
        <dbReference type="Rhea" id="RHEA-COMP:9565"/>
        <dbReference type="Rhea" id="RHEA-COMP:9566"/>
        <dbReference type="ChEBI" id="CHEBI:15378"/>
        <dbReference type="ChEBI" id="CHEBI:16389"/>
        <dbReference type="ChEBI" id="CHEBI:17976"/>
        <dbReference type="ChEBI" id="CHEBI:57540"/>
        <dbReference type="ChEBI" id="CHEBI:57945"/>
        <dbReference type="EC" id="7.1.1.2"/>
    </reaction>
</comment>
<evidence type="ECO:0000256" key="11">
    <source>
        <dbReference type="ARBA" id="ARBA00022982"/>
    </source>
</evidence>
<evidence type="ECO:0000256" key="13">
    <source>
        <dbReference type="ARBA" id="ARBA00023027"/>
    </source>
</evidence>
<dbReference type="GeneID" id="20357215"/>
<evidence type="ECO:0000256" key="15">
    <source>
        <dbReference type="ARBA" id="ARBA00023128"/>
    </source>
</evidence>
<evidence type="ECO:0000256" key="12">
    <source>
        <dbReference type="ARBA" id="ARBA00022989"/>
    </source>
</evidence>
<evidence type="ECO:0000259" key="20">
    <source>
        <dbReference type="Pfam" id="PF00361"/>
    </source>
</evidence>
<keyword evidence="6" id="KW-0813">Transport</keyword>
<dbReference type="GO" id="GO:0006120">
    <property type="term" value="P:mitochondrial electron transport, NADH to ubiquinone"/>
    <property type="evidence" value="ECO:0007669"/>
    <property type="project" value="TreeGrafter"/>
</dbReference>
<evidence type="ECO:0000256" key="1">
    <source>
        <dbReference type="ARBA" id="ARBA00003257"/>
    </source>
</evidence>
<geneLocation type="mitochondrion" evidence="21"/>
<evidence type="ECO:0000256" key="17">
    <source>
        <dbReference type="ARBA" id="ARBA00031028"/>
    </source>
</evidence>
<keyword evidence="14" id="KW-0830">Ubiquinone</keyword>
<keyword evidence="7" id="KW-0679">Respiratory chain</keyword>
<evidence type="ECO:0000256" key="18">
    <source>
        <dbReference type="ARBA" id="ARBA00049551"/>
    </source>
</evidence>
<keyword evidence="8 19" id="KW-0812">Transmembrane</keyword>
<gene>
    <name evidence="21" type="primary">ND2</name>
</gene>
<dbReference type="RefSeq" id="YP_009058786.1">
    <property type="nucleotide sequence ID" value="NC_024878.1"/>
</dbReference>
<reference evidence="21" key="1">
    <citation type="journal article" date="2014" name="Mitochondrial DNA">
        <title>The complete mitochondrial genome of flat spider Selenops bursarius (Araneae: Selenopidae).</title>
        <authorList>
            <person name="Pan W.J."/>
            <person name="Fang H.Y."/>
            <person name="Zhang P."/>
            <person name="Pan H.C."/>
        </authorList>
    </citation>
    <scope>NUCLEOTIDE SEQUENCE</scope>
</reference>
<evidence type="ECO:0000256" key="8">
    <source>
        <dbReference type="ARBA" id="ARBA00022692"/>
    </source>
</evidence>
<evidence type="ECO:0000256" key="9">
    <source>
        <dbReference type="ARBA" id="ARBA00022792"/>
    </source>
</evidence>
<evidence type="ECO:0000256" key="3">
    <source>
        <dbReference type="ARBA" id="ARBA00007012"/>
    </source>
</evidence>
<dbReference type="PANTHER" id="PTHR46552:SF1">
    <property type="entry name" value="NADH-UBIQUINONE OXIDOREDUCTASE CHAIN 2"/>
    <property type="match status" value="1"/>
</dbReference>
<keyword evidence="11" id="KW-0249">Electron transport</keyword>
<name>A0A0U1X9L7_9ARAC</name>
<feature type="domain" description="NADH:quinone oxidoreductase/Mrp antiporter transmembrane" evidence="20">
    <location>
        <begin position="81"/>
        <end position="265"/>
    </location>
</feature>
<feature type="transmembrane region" description="Helical" evidence="19">
    <location>
        <begin position="98"/>
        <end position="120"/>
    </location>
</feature>
<keyword evidence="9" id="KW-0999">Mitochondrion inner membrane</keyword>
<dbReference type="EMBL" id="KM114573">
    <property type="protein sequence ID" value="AIM52652.1"/>
    <property type="molecule type" value="Genomic_DNA"/>
</dbReference>
<keyword evidence="10" id="KW-1278">Translocase</keyword>
<protein>
    <recommendedName>
        <fullName evidence="5">NADH-ubiquinone oxidoreductase chain 2</fullName>
        <ecNumber evidence="4">7.1.1.2</ecNumber>
    </recommendedName>
    <alternativeName>
        <fullName evidence="17">NADH dehydrogenase subunit 2</fullName>
    </alternativeName>
</protein>